<evidence type="ECO:0008006" key="3">
    <source>
        <dbReference type="Google" id="ProtNLM"/>
    </source>
</evidence>
<name>A0A1K2HBX5_9LACT</name>
<dbReference type="RefSeq" id="WP_072353545.1">
    <property type="nucleotide sequence ID" value="NZ_FPKS01000004.1"/>
</dbReference>
<organism evidence="1 2">
    <name type="scientific">Pseudolactococcus chungangensis CAU 28 = DSM 22330</name>
    <dbReference type="NCBI Taxonomy" id="1122154"/>
    <lineage>
        <taxon>Bacteria</taxon>
        <taxon>Bacillati</taxon>
        <taxon>Bacillota</taxon>
        <taxon>Bacilli</taxon>
        <taxon>Lactobacillales</taxon>
        <taxon>Streptococcaceae</taxon>
        <taxon>Pseudolactococcus</taxon>
    </lineage>
</organism>
<proteinExistence type="predicted"/>
<dbReference type="AlphaFoldDB" id="A0A1K2HBX5"/>
<accession>A0A1K2HBX5</accession>
<dbReference type="Proteomes" id="UP000185655">
    <property type="component" value="Unassembled WGS sequence"/>
</dbReference>
<dbReference type="STRING" id="1122154.SAMN02746068_01058"/>
<protein>
    <recommendedName>
        <fullName evidence="3">Virus ReqiPepy6 Gp37-like protein</fullName>
    </recommendedName>
</protein>
<sequence>MSEQVNIWIIDRKGVITQEPIIVSKAAIQPDYITQDASTFELPDDASFVRGDFILAKVMNSAVVSFFGVISSYEDKKVVAKDLLGLVNFEFPATRMSGSSFEQHFKNLVNRYLLQDASKDLNILDIEVKTNTPHIYQPAEPPKATNLMSYAINGFKKYNVVWKFDKFENGRIKTVIEAITDTMQLKDNIADFQDWEVSTTEVGKNTQNHLLIVNKNTTNSEGPNVLAERYLTTNNDITSNYADTAVVKPTITKVAIYDTTATDKPSYDDLANSELKGNYYSHEISFTMSKVNEFFNIENLKLGTLATIYSNERLYKSVLTGYEYMSDSDRVKLKFGHVKSRLSELLN</sequence>
<gene>
    <name evidence="1" type="ORF">SAMN02746068_01058</name>
</gene>
<dbReference type="OrthoDB" id="2243319at2"/>
<evidence type="ECO:0000313" key="2">
    <source>
        <dbReference type="Proteomes" id="UP000185655"/>
    </source>
</evidence>
<dbReference type="EMBL" id="FPKS01000004">
    <property type="protein sequence ID" value="SFZ74033.1"/>
    <property type="molecule type" value="Genomic_DNA"/>
</dbReference>
<evidence type="ECO:0000313" key="1">
    <source>
        <dbReference type="EMBL" id="SFZ74033.1"/>
    </source>
</evidence>
<reference evidence="1 2" key="1">
    <citation type="submission" date="2016-11" db="EMBL/GenBank/DDBJ databases">
        <authorList>
            <person name="Jaros S."/>
            <person name="Januszkiewicz K."/>
            <person name="Wedrychowicz H."/>
        </authorList>
    </citation>
    <scope>NUCLEOTIDE SEQUENCE [LARGE SCALE GENOMIC DNA]</scope>
    <source>
        <strain evidence="1 2">DSM 22330</strain>
    </source>
</reference>